<evidence type="ECO:0000256" key="14">
    <source>
        <dbReference type="PROSITE-ProRule" id="PRU10141"/>
    </source>
</evidence>
<dbReference type="Pfam" id="PF14111">
    <property type="entry name" value="DUF4283"/>
    <property type="match status" value="1"/>
</dbReference>
<dbReference type="InterPro" id="IPR025836">
    <property type="entry name" value="Zn_knuckle_CX2CX4HX4C"/>
</dbReference>
<protein>
    <recommendedName>
        <fullName evidence="18">Protein kinase domain-containing protein</fullName>
    </recommendedName>
</protein>
<dbReference type="PROSITE" id="PS50011">
    <property type="entry name" value="PROTEIN_KINASE_DOM"/>
    <property type="match status" value="1"/>
</dbReference>
<dbReference type="Pfam" id="PF00069">
    <property type="entry name" value="Pkinase"/>
    <property type="match status" value="1"/>
</dbReference>
<keyword evidence="10 14" id="KW-0067">ATP-binding</keyword>
<evidence type="ECO:0000256" key="11">
    <source>
        <dbReference type="ARBA" id="ARBA00022989"/>
    </source>
</evidence>
<dbReference type="OMA" id="ANWDELT"/>
<evidence type="ECO:0000256" key="8">
    <source>
        <dbReference type="ARBA" id="ARBA00022741"/>
    </source>
</evidence>
<evidence type="ECO:0000256" key="7">
    <source>
        <dbReference type="ARBA" id="ARBA00022737"/>
    </source>
</evidence>
<evidence type="ECO:0000256" key="1">
    <source>
        <dbReference type="ARBA" id="ARBA00004167"/>
    </source>
</evidence>
<feature type="transmembrane region" description="Helical" evidence="16">
    <location>
        <begin position="634"/>
        <end position="656"/>
    </location>
</feature>
<keyword evidence="7" id="KW-0677">Repeat</keyword>
<dbReference type="SUPFAM" id="SSF52047">
    <property type="entry name" value="RNI-like"/>
    <property type="match status" value="1"/>
</dbReference>
<dbReference type="InterPro" id="IPR050647">
    <property type="entry name" value="Plant_LRR-RLKs"/>
</dbReference>
<dbReference type="Pfam" id="PF23598">
    <property type="entry name" value="LRR_14"/>
    <property type="match status" value="1"/>
</dbReference>
<keyword evidence="6 17" id="KW-0732">Signal</keyword>
<keyword evidence="3" id="KW-0433">Leucine-rich repeat</keyword>
<dbReference type="PANTHER" id="PTHR48056:SF35">
    <property type="entry name" value="LRR RECEPTOR-LIKE SERINE_THREONINE-PROTEIN KINASE HSL2"/>
    <property type="match status" value="1"/>
</dbReference>
<accession>A0A7N2LZI9</accession>
<dbReference type="PANTHER" id="PTHR48056">
    <property type="entry name" value="LRR RECEPTOR-LIKE SERINE/THREONINE-PROTEIN KINASE-RELATED"/>
    <property type="match status" value="1"/>
</dbReference>
<dbReference type="GO" id="GO:0005524">
    <property type="term" value="F:ATP binding"/>
    <property type="evidence" value="ECO:0007669"/>
    <property type="project" value="UniProtKB-UniRule"/>
</dbReference>
<feature type="binding site" evidence="14">
    <location>
        <position position="722"/>
    </location>
    <ligand>
        <name>ATP</name>
        <dbReference type="ChEBI" id="CHEBI:30616"/>
    </ligand>
</feature>
<dbReference type="SUPFAM" id="SSF56112">
    <property type="entry name" value="Protein kinase-like (PK-like)"/>
    <property type="match status" value="1"/>
</dbReference>
<dbReference type="Gramene" id="QL06p038048:mrna">
    <property type="protein sequence ID" value="QL06p038048:mrna"/>
    <property type="gene ID" value="QL06p038048"/>
</dbReference>
<dbReference type="GO" id="GO:0051707">
    <property type="term" value="P:response to other organism"/>
    <property type="evidence" value="ECO:0007669"/>
    <property type="project" value="UniProtKB-ARBA"/>
</dbReference>
<dbReference type="FunFam" id="3.80.10.10:FF:000041">
    <property type="entry name" value="LRR receptor-like serine/threonine-protein kinase ERECTA"/>
    <property type="match status" value="1"/>
</dbReference>
<dbReference type="GO" id="GO:0016020">
    <property type="term" value="C:membrane"/>
    <property type="evidence" value="ECO:0007669"/>
    <property type="project" value="UniProtKB-SubCell"/>
</dbReference>
<evidence type="ECO:0000256" key="16">
    <source>
        <dbReference type="SAM" id="Phobius"/>
    </source>
</evidence>
<keyword evidence="9" id="KW-0418">Kinase</keyword>
<organism evidence="19 20">
    <name type="scientific">Quercus lobata</name>
    <name type="common">Valley oak</name>
    <dbReference type="NCBI Taxonomy" id="97700"/>
    <lineage>
        <taxon>Eukaryota</taxon>
        <taxon>Viridiplantae</taxon>
        <taxon>Streptophyta</taxon>
        <taxon>Embryophyta</taxon>
        <taxon>Tracheophyta</taxon>
        <taxon>Spermatophyta</taxon>
        <taxon>Magnoliopsida</taxon>
        <taxon>eudicotyledons</taxon>
        <taxon>Gunneridae</taxon>
        <taxon>Pentapetalae</taxon>
        <taxon>rosids</taxon>
        <taxon>fabids</taxon>
        <taxon>Fagales</taxon>
        <taxon>Fagaceae</taxon>
        <taxon>Quercus</taxon>
    </lineage>
</organism>
<sequence length="1353" mass="151336">MMTHLTPKALAVLFFLFLHCFSLVLSLTSDSEILIRVKKTQLDDPNGSLNDWVSNREHNPCNWSGISCDSHKHKVISIYLSGFNLSGRFPFGFCQIRTLQNLSLAHNTLNGIITSRAFSRCSHLHFLSLANNYFSGKLPDFSPEFTNLENLDLSDNFFTGKIPVSFGRRFPALRFLHLRSNDITDSIPSFLGNLRALTLLELISNPLTPGPLPPEIGNLTKLVIMYFSSLNLIGTIPDSIGKLVSLKNLDLSNNSLSGEIPKSIGGLKSIEQIELYQNNLSGGLPETIANLRTLLRLDVSENNLSGTLSEKIAAMPLNSLNLNDNFFEGQVPEVLASNPVLHELKIFNNSFSGQIPKNLGKNSDLVNIDVSTNKFTGELPMYLCYRKKLERLVTFKNSFCGTIPMSYGECDSLNYVRIEQNELSGEVPEGFWSHPGLTRLQMYNNRLQGSISHNISLASGLVAISIAGNNFTGEIPVEICQLQQLVEFSLSQNQFSGVLPTCITGLKKLQKVLVQENMLSGEIPRNVSSLNWKALSYFNLSGNRFSGTIPPDLGTLPVLTYLDLSGNLLTGEIPESLTKLKLTEFNLSNNNLNGRVPLEFDTKFYLPSLLDNPNLFSNTLKPLALCSRPRTASFYSVLVLLGFCVIILVLSLVWLYKTKFPPLGDPKPKLHSQMKVIAFQRIGFTEQDIFPYLRAGNQIGSGGSGRVYKVKLKTGQIVAVKKLWGKTQNPYLDLETVFRSEVETLGLIRHTNVLKLLFCCSNKECRLLVYEYMENGSLGDMLHGDHDSVGLLDWPKRFMIALGTAQGLAYLHHDCAPPIVHRDVKSNNILLDQDLRPRVADFGLAKSLHHGLGAMSRVAGSNGYIAPVCLKGLSFSFLSWCSMADEVIHSLENMKLTTEEEEVIEVSDEGRQEEIESCTLSLLGKLLTCKPFNKKAAINTFKKAWGLEEGVHIMEVGSNLFQFKFQKEFEMERVFRGGPWTFDNQALMLCRWQMGLTASNVKFDSIPMWVQIWDAPFDMVSPKVAVEVGSRLGVVVEEEKRLKPEAQRLFMRVRVAIPISKPIRRGGFVAGSDGTRYWVKFKYERLPLFCHYCGLLGHDLRHCASYYAASKNSGDVMCQYGDWMKAIGSRTWSPTRNKARNDEEELFRSQKRRPERQYETVAAGSVFTTQTEEETRGKGNDAQYGTDPDFQEIITSNNEGSETDAAKVMPQHVDIIMGALNPETHGFSTESNAQKSLEEAALNMNHEEGDSEAINKKEARELLLAKQEHVLDKSKPFGLANSKPKWTRLSRMDGLKGLSDDEPTNLLGKRRSLQITDEDTNEDSVKQQRKKSKTQEDDIQHAAAGVMVHPCRP</sequence>
<evidence type="ECO:0000256" key="2">
    <source>
        <dbReference type="ARBA" id="ARBA00008684"/>
    </source>
</evidence>
<dbReference type="InterPro" id="IPR032675">
    <property type="entry name" value="LRR_dom_sf"/>
</dbReference>
<dbReference type="InParanoid" id="A0A7N2LZI9"/>
<dbReference type="Pfam" id="PF08263">
    <property type="entry name" value="LRRNT_2"/>
    <property type="match status" value="1"/>
</dbReference>
<dbReference type="EMBL" id="LRBV02000006">
    <property type="status" value="NOT_ANNOTATED_CDS"/>
    <property type="molecule type" value="Genomic_DNA"/>
</dbReference>
<dbReference type="FunFam" id="3.80.10.10:FF:000233">
    <property type="entry name" value="Leucine-rich repeat receptor-like protein kinase TDR"/>
    <property type="match status" value="1"/>
</dbReference>
<dbReference type="GO" id="GO:0009791">
    <property type="term" value="P:post-embryonic development"/>
    <property type="evidence" value="ECO:0007669"/>
    <property type="project" value="UniProtKB-ARBA"/>
</dbReference>
<feature type="region of interest" description="Disordered" evidence="15">
    <location>
        <begin position="1294"/>
        <end position="1353"/>
    </location>
</feature>
<dbReference type="InterPro" id="IPR011009">
    <property type="entry name" value="Kinase-like_dom_sf"/>
</dbReference>
<dbReference type="Pfam" id="PF14392">
    <property type="entry name" value="zf-CCHC_4"/>
    <property type="match status" value="1"/>
</dbReference>
<dbReference type="SUPFAM" id="SSF52058">
    <property type="entry name" value="L domain-like"/>
    <property type="match status" value="1"/>
</dbReference>
<dbReference type="InterPro" id="IPR003591">
    <property type="entry name" value="Leu-rich_rpt_typical-subtyp"/>
</dbReference>
<evidence type="ECO:0000256" key="6">
    <source>
        <dbReference type="ARBA" id="ARBA00022729"/>
    </source>
</evidence>
<dbReference type="InterPro" id="IPR013210">
    <property type="entry name" value="LRR_N_plant-typ"/>
</dbReference>
<keyword evidence="4" id="KW-0808">Transferase</keyword>
<dbReference type="InterPro" id="IPR017441">
    <property type="entry name" value="Protein_kinase_ATP_BS"/>
</dbReference>
<keyword evidence="5 16" id="KW-0812">Transmembrane</keyword>
<dbReference type="InterPro" id="IPR001611">
    <property type="entry name" value="Leu-rich_rpt"/>
</dbReference>
<comment type="subcellular location">
    <subcellularLocation>
        <location evidence="1">Membrane</location>
        <topology evidence="1">Single-pass membrane protein</topology>
    </subcellularLocation>
</comment>
<evidence type="ECO:0000256" key="4">
    <source>
        <dbReference type="ARBA" id="ARBA00022679"/>
    </source>
</evidence>
<evidence type="ECO:0000259" key="18">
    <source>
        <dbReference type="PROSITE" id="PS50011"/>
    </source>
</evidence>
<dbReference type="InterPro" id="IPR000719">
    <property type="entry name" value="Prot_kinase_dom"/>
</dbReference>
<dbReference type="Gene3D" id="1.10.510.10">
    <property type="entry name" value="Transferase(Phosphotransferase) domain 1"/>
    <property type="match status" value="1"/>
</dbReference>
<reference evidence="19" key="2">
    <citation type="submission" date="2021-01" db="UniProtKB">
        <authorList>
            <consortium name="EnsemblPlants"/>
        </authorList>
    </citation>
    <scope>IDENTIFICATION</scope>
</reference>
<evidence type="ECO:0000256" key="17">
    <source>
        <dbReference type="SAM" id="SignalP"/>
    </source>
</evidence>
<reference evidence="19 20" key="1">
    <citation type="journal article" date="2016" name="G3 (Bethesda)">
        <title>First Draft Assembly and Annotation of the Genome of a California Endemic Oak Quercus lobata Nee (Fagaceae).</title>
        <authorList>
            <person name="Sork V.L."/>
            <person name="Fitz-Gibbon S.T."/>
            <person name="Puiu D."/>
            <person name="Crepeau M."/>
            <person name="Gugger P.F."/>
            <person name="Sherman R."/>
            <person name="Stevens K."/>
            <person name="Langley C.H."/>
            <person name="Pellegrini M."/>
            <person name="Salzberg S.L."/>
        </authorList>
    </citation>
    <scope>NUCLEOTIDE SEQUENCE [LARGE SCALE GENOMIC DNA]</scope>
    <source>
        <strain evidence="19 20">cv. SW786</strain>
    </source>
</reference>
<evidence type="ECO:0000256" key="15">
    <source>
        <dbReference type="SAM" id="MobiDB-lite"/>
    </source>
</evidence>
<dbReference type="FunFam" id="1.10.510.10:FF:001424">
    <property type="entry name" value="Protein kinase superfamily protein"/>
    <property type="match status" value="1"/>
</dbReference>
<keyword evidence="12 16" id="KW-0472">Membrane</keyword>
<evidence type="ECO:0000256" key="13">
    <source>
        <dbReference type="ARBA" id="ARBA00023180"/>
    </source>
</evidence>
<dbReference type="GO" id="GO:0004672">
    <property type="term" value="F:protein kinase activity"/>
    <property type="evidence" value="ECO:0007669"/>
    <property type="project" value="InterPro"/>
</dbReference>
<dbReference type="InterPro" id="IPR055414">
    <property type="entry name" value="LRR_R13L4/SHOC2-like"/>
</dbReference>
<comment type="similarity">
    <text evidence="2">Belongs to the protein kinase superfamily. Ser/Thr protein kinase family.</text>
</comment>
<keyword evidence="8 14" id="KW-0547">Nucleotide-binding</keyword>
<evidence type="ECO:0000256" key="9">
    <source>
        <dbReference type="ARBA" id="ARBA00022777"/>
    </source>
</evidence>
<evidence type="ECO:0000313" key="19">
    <source>
        <dbReference type="EnsemblPlants" id="QL06p038048:mrna"/>
    </source>
</evidence>
<keyword evidence="13" id="KW-0325">Glycoprotein</keyword>
<feature type="domain" description="Protein kinase" evidence="18">
    <location>
        <begin position="693"/>
        <end position="946"/>
    </location>
</feature>
<keyword evidence="20" id="KW-1185">Reference proteome</keyword>
<dbReference type="PROSITE" id="PS00107">
    <property type="entry name" value="PROTEIN_KINASE_ATP"/>
    <property type="match status" value="1"/>
</dbReference>
<feature type="signal peptide" evidence="17">
    <location>
        <begin position="1"/>
        <end position="26"/>
    </location>
</feature>
<evidence type="ECO:0000313" key="20">
    <source>
        <dbReference type="Proteomes" id="UP000594261"/>
    </source>
</evidence>
<dbReference type="SMART" id="SM00220">
    <property type="entry name" value="S_TKc"/>
    <property type="match status" value="1"/>
</dbReference>
<dbReference type="GO" id="GO:0033612">
    <property type="term" value="F:receptor serine/threonine kinase binding"/>
    <property type="evidence" value="ECO:0007669"/>
    <property type="project" value="TreeGrafter"/>
</dbReference>
<name>A0A7N2LZI9_QUELO</name>
<dbReference type="GO" id="GO:0006952">
    <property type="term" value="P:defense response"/>
    <property type="evidence" value="ECO:0007669"/>
    <property type="project" value="UniProtKB-ARBA"/>
</dbReference>
<dbReference type="PROSITE" id="PS00108">
    <property type="entry name" value="PROTEIN_KINASE_ST"/>
    <property type="match status" value="1"/>
</dbReference>
<feature type="chain" id="PRO_5029516212" description="Protein kinase domain-containing protein" evidence="17">
    <location>
        <begin position="27"/>
        <end position="1353"/>
    </location>
</feature>
<feature type="region of interest" description="Disordered" evidence="15">
    <location>
        <begin position="1134"/>
        <end position="1160"/>
    </location>
</feature>
<dbReference type="EnsemblPlants" id="QL06p038048:mrna">
    <property type="protein sequence ID" value="QL06p038048:mrna"/>
    <property type="gene ID" value="QL06p038048"/>
</dbReference>
<dbReference type="InterPro" id="IPR008271">
    <property type="entry name" value="Ser/Thr_kinase_AS"/>
</dbReference>
<evidence type="ECO:0000256" key="12">
    <source>
        <dbReference type="ARBA" id="ARBA00023136"/>
    </source>
</evidence>
<evidence type="ECO:0000256" key="10">
    <source>
        <dbReference type="ARBA" id="ARBA00022840"/>
    </source>
</evidence>
<dbReference type="Pfam" id="PF00560">
    <property type="entry name" value="LRR_1"/>
    <property type="match status" value="3"/>
</dbReference>
<evidence type="ECO:0000256" key="3">
    <source>
        <dbReference type="ARBA" id="ARBA00022614"/>
    </source>
</evidence>
<keyword evidence="11 16" id="KW-1133">Transmembrane helix</keyword>
<dbReference type="FunFam" id="3.80.10.10:FF:000453">
    <property type="entry name" value="Leucine-rich receptor-like protein kinase family protein"/>
    <property type="match status" value="1"/>
</dbReference>
<dbReference type="Gene3D" id="3.80.10.10">
    <property type="entry name" value="Ribonuclease Inhibitor"/>
    <property type="match status" value="3"/>
</dbReference>
<dbReference type="InterPro" id="IPR025558">
    <property type="entry name" value="DUF4283"/>
</dbReference>
<dbReference type="Proteomes" id="UP000594261">
    <property type="component" value="Chromosome 6"/>
</dbReference>
<dbReference type="Gene3D" id="3.30.200.20">
    <property type="entry name" value="Phosphorylase Kinase, domain 1"/>
    <property type="match status" value="1"/>
</dbReference>
<dbReference type="SMART" id="SM00369">
    <property type="entry name" value="LRR_TYP"/>
    <property type="match status" value="4"/>
</dbReference>
<evidence type="ECO:0000256" key="5">
    <source>
        <dbReference type="ARBA" id="ARBA00022692"/>
    </source>
</evidence>
<proteinExistence type="inferred from homology"/>